<comment type="caution">
    <text evidence="2">The sequence shown here is derived from an EMBL/GenBank/DDBJ whole genome shotgun (WGS) entry which is preliminary data.</text>
</comment>
<keyword evidence="1" id="KW-0732">Signal</keyword>
<dbReference type="EMBL" id="BPFH01000001">
    <property type="protein sequence ID" value="GIT93451.1"/>
    <property type="molecule type" value="Genomic_DNA"/>
</dbReference>
<reference evidence="2 3" key="1">
    <citation type="submission" date="2021-05" db="EMBL/GenBank/DDBJ databases">
        <title>Bacteria Genome sequencing.</title>
        <authorList>
            <person name="Takabe Y."/>
            <person name="Nakajima Y."/>
            <person name="Suzuki S."/>
            <person name="Shiozaki T."/>
        </authorList>
    </citation>
    <scope>NUCLEOTIDE SEQUENCE [LARGE SCALE GENOMIC DNA]</scope>
    <source>
        <strain evidence="2 3">AI_62</strain>
    </source>
</reference>
<accession>A0ABQ4NGP2</accession>
<sequence length="155" mass="17039">MFIRFVCLLACCATQAAAEGIVPRDGTWTVRSVEANMAEACPPMFQPMADQMVANIGKRDVYEVDWPDAFDPNLASGLNPDGQPVTWDRVDDVTWRASLSGPGKEAVIGTMTVVSETEIQNRVDMDVEKMMEEQGGALSVPDCVLDMTYVMEWKG</sequence>
<dbReference type="RefSeq" id="WP_220746991.1">
    <property type="nucleotide sequence ID" value="NZ_BPFH01000001.1"/>
</dbReference>
<dbReference type="Proteomes" id="UP000786693">
    <property type="component" value="Unassembled WGS sequence"/>
</dbReference>
<feature type="chain" id="PRO_5046417006" evidence="1">
    <location>
        <begin position="19"/>
        <end position="155"/>
    </location>
</feature>
<proteinExistence type="predicted"/>
<protein>
    <submittedName>
        <fullName evidence="2">Uncharacterized protein</fullName>
    </submittedName>
</protein>
<evidence type="ECO:0000313" key="3">
    <source>
        <dbReference type="Proteomes" id="UP000786693"/>
    </source>
</evidence>
<keyword evidence="3" id="KW-1185">Reference proteome</keyword>
<evidence type="ECO:0000256" key="1">
    <source>
        <dbReference type="SAM" id="SignalP"/>
    </source>
</evidence>
<evidence type="ECO:0000313" key="2">
    <source>
        <dbReference type="EMBL" id="GIT93451.1"/>
    </source>
</evidence>
<feature type="signal peptide" evidence="1">
    <location>
        <begin position="1"/>
        <end position="18"/>
    </location>
</feature>
<organism evidence="2 3">
    <name type="scientific">Jannaschia pagri</name>
    <dbReference type="NCBI Taxonomy" id="2829797"/>
    <lineage>
        <taxon>Bacteria</taxon>
        <taxon>Pseudomonadati</taxon>
        <taxon>Pseudomonadota</taxon>
        <taxon>Alphaproteobacteria</taxon>
        <taxon>Rhodobacterales</taxon>
        <taxon>Roseobacteraceae</taxon>
        <taxon>Jannaschia</taxon>
    </lineage>
</organism>
<name>A0ABQ4NGP2_9RHOB</name>
<gene>
    <name evidence="2" type="ORF">JANAI62_00740</name>
</gene>